<accession>A0A3P5XAC0</accession>
<organism evidence="2 3">
    <name type="scientific">Filibacter tadaridae</name>
    <dbReference type="NCBI Taxonomy" id="2483811"/>
    <lineage>
        <taxon>Bacteria</taxon>
        <taxon>Bacillati</taxon>
        <taxon>Bacillota</taxon>
        <taxon>Bacilli</taxon>
        <taxon>Bacillales</taxon>
        <taxon>Caryophanaceae</taxon>
        <taxon>Filibacter</taxon>
    </lineage>
</organism>
<dbReference type="AlphaFoldDB" id="A0A3P5XAC0"/>
<feature type="signal peptide" evidence="1">
    <location>
        <begin position="1"/>
        <end position="26"/>
    </location>
</feature>
<sequence length="170" mass="18933">MMKKVLVMAIIAALFTLTACSTGNGANEEGTKEKKDGKEGALEVDKVLLSVEVTIPSTFMEGEDIDTIIAEAKENSIKNVTKNEDGSVTYEMSKAKHKEMMKEMKTNVTTYVDELISDEELPSIKDVKSNGSFSEFTVVVDKMLAQGKSLASLSIQMRWRKWYNRLCFIS</sequence>
<feature type="chain" id="PRO_5039508460" description="Antigen I/II N-terminal domain-containing protein" evidence="1">
    <location>
        <begin position="27"/>
        <end position="170"/>
    </location>
</feature>
<evidence type="ECO:0000313" key="2">
    <source>
        <dbReference type="EMBL" id="VDC28208.1"/>
    </source>
</evidence>
<protein>
    <recommendedName>
        <fullName evidence="4">Antigen I/II N-terminal domain-containing protein</fullName>
    </recommendedName>
</protein>
<name>A0A3P5XAC0_9BACL</name>
<proteinExistence type="predicted"/>
<keyword evidence="1" id="KW-0732">Signal</keyword>
<evidence type="ECO:0008006" key="4">
    <source>
        <dbReference type="Google" id="ProtNLM"/>
    </source>
</evidence>
<gene>
    <name evidence="2" type="ORF">FILTAD_01823</name>
</gene>
<dbReference type="EMBL" id="UXAV01000041">
    <property type="protein sequence ID" value="VDC28208.1"/>
    <property type="molecule type" value="Genomic_DNA"/>
</dbReference>
<reference evidence="2 3" key="1">
    <citation type="submission" date="2018-11" db="EMBL/GenBank/DDBJ databases">
        <authorList>
            <person name="Criscuolo A."/>
        </authorList>
    </citation>
    <scope>NUCLEOTIDE SEQUENCE [LARGE SCALE GENOMIC DNA]</scope>
    <source>
        <strain evidence="2">ATB-66</strain>
    </source>
</reference>
<evidence type="ECO:0000256" key="1">
    <source>
        <dbReference type="SAM" id="SignalP"/>
    </source>
</evidence>
<dbReference type="Proteomes" id="UP000270468">
    <property type="component" value="Unassembled WGS sequence"/>
</dbReference>
<dbReference type="PROSITE" id="PS51257">
    <property type="entry name" value="PROKAR_LIPOPROTEIN"/>
    <property type="match status" value="1"/>
</dbReference>
<evidence type="ECO:0000313" key="3">
    <source>
        <dbReference type="Proteomes" id="UP000270468"/>
    </source>
</evidence>
<keyword evidence="3" id="KW-1185">Reference proteome</keyword>
<dbReference type="RefSeq" id="WP_415579299.1">
    <property type="nucleotide sequence ID" value="NZ_CBCRXF010000005.1"/>
</dbReference>